<protein>
    <submittedName>
        <fullName evidence="1">Small glutamine-rich tetratricopeptide repeat-containing protein 2</fullName>
    </submittedName>
</protein>
<keyword evidence="2" id="KW-1185">Reference proteome</keyword>
<gene>
    <name evidence="1" type="primary">sgt2</name>
    <name evidence="1" type="ORF">FBU59_005737</name>
</gene>
<proteinExistence type="predicted"/>
<reference evidence="1" key="1">
    <citation type="submission" date="2022-07" db="EMBL/GenBank/DDBJ databases">
        <title>Phylogenomic reconstructions and comparative analyses of Kickxellomycotina fungi.</title>
        <authorList>
            <person name="Reynolds N.K."/>
            <person name="Stajich J.E."/>
            <person name="Barry K."/>
            <person name="Grigoriev I.V."/>
            <person name="Crous P."/>
            <person name="Smith M.E."/>
        </authorList>
    </citation>
    <scope>NUCLEOTIDE SEQUENCE</scope>
    <source>
        <strain evidence="1">NRRL 5244</strain>
    </source>
</reference>
<dbReference type="Proteomes" id="UP001150603">
    <property type="component" value="Unassembled WGS sequence"/>
</dbReference>
<evidence type="ECO:0000313" key="2">
    <source>
        <dbReference type="Proteomes" id="UP001150603"/>
    </source>
</evidence>
<accession>A0ACC1J1Y1</accession>
<dbReference type="EMBL" id="JANBPW010004702">
    <property type="protein sequence ID" value="KAJ1934315.1"/>
    <property type="molecule type" value="Genomic_DNA"/>
</dbReference>
<evidence type="ECO:0000313" key="1">
    <source>
        <dbReference type="EMBL" id="KAJ1934315.1"/>
    </source>
</evidence>
<comment type="caution">
    <text evidence="1">The sequence shown here is derived from an EMBL/GenBank/DDBJ whole genome shotgun (WGS) entry which is preliminary data.</text>
</comment>
<feature type="non-terminal residue" evidence="1">
    <location>
        <position position="246"/>
    </location>
</feature>
<sequence>MDAELKRKRLATSIVEYLDKAISENLVSSDGAESLEVAKQCIVDAFELDETSTELSIKPITLDRVFDVYLSTQDKLSSTKKADAAAPAAPTGPSEDDKKRAEALKAEGNALVVQKSFPAAIAKYTEAIAIVDDNAVYYGNRAAAHSQTGDHASAVADAKKALEVDPAYSKGYSRLGLAYYGLGEYKEAVEAYTKGLELDPGNRFMQDSLAAAKGKLSEDDAVETVERSTGGAGASGAGGAGGFDMA</sequence>
<organism evidence="1 2">
    <name type="scientific">Linderina macrospora</name>
    <dbReference type="NCBI Taxonomy" id="4868"/>
    <lineage>
        <taxon>Eukaryota</taxon>
        <taxon>Fungi</taxon>
        <taxon>Fungi incertae sedis</taxon>
        <taxon>Zoopagomycota</taxon>
        <taxon>Kickxellomycotina</taxon>
        <taxon>Kickxellomycetes</taxon>
        <taxon>Kickxellales</taxon>
        <taxon>Kickxellaceae</taxon>
        <taxon>Linderina</taxon>
    </lineage>
</organism>
<name>A0ACC1J1Y1_9FUNG</name>